<feature type="compositionally biased region" description="Acidic residues" evidence="1">
    <location>
        <begin position="27"/>
        <end position="42"/>
    </location>
</feature>
<reference evidence="2 3" key="1">
    <citation type="submission" date="2024-09" db="EMBL/GenBank/DDBJ databases">
        <title>Chromosome-scale assembly of Riccia sorocarpa.</title>
        <authorList>
            <person name="Paukszto L."/>
        </authorList>
    </citation>
    <scope>NUCLEOTIDE SEQUENCE [LARGE SCALE GENOMIC DNA]</scope>
    <source>
        <strain evidence="2">LP-2024</strain>
        <tissue evidence="2">Aerial parts of the thallus</tissue>
    </source>
</reference>
<dbReference type="Proteomes" id="UP001633002">
    <property type="component" value="Unassembled WGS sequence"/>
</dbReference>
<comment type="caution">
    <text evidence="2">The sequence shown here is derived from an EMBL/GenBank/DDBJ whole genome shotgun (WGS) entry which is preliminary data.</text>
</comment>
<evidence type="ECO:0000313" key="3">
    <source>
        <dbReference type="Proteomes" id="UP001633002"/>
    </source>
</evidence>
<proteinExistence type="predicted"/>
<name>A0ABD3HD76_9MARC</name>
<sequence>MSIDGSDPDNGIHADGEETLDNSVPTTDEDMEDWLIDNEEAVTDARGSNQSPMPAPIDSEQDFQDDLNKAWEVLKTFSKKGFFMIRDLTLVRRLDAKLACDLTSNIYLRAIEASDLVNSRFTDSLIPSIFKSSLHYASIFRASILRAFMQNRPTLYDLW</sequence>
<dbReference type="AlphaFoldDB" id="A0ABD3HD76"/>
<evidence type="ECO:0000256" key="1">
    <source>
        <dbReference type="SAM" id="MobiDB-lite"/>
    </source>
</evidence>
<protein>
    <submittedName>
        <fullName evidence="2">Uncharacterized protein</fullName>
    </submittedName>
</protein>
<feature type="region of interest" description="Disordered" evidence="1">
    <location>
        <begin position="1"/>
        <end position="61"/>
    </location>
</feature>
<accession>A0ABD3HD76</accession>
<keyword evidence="3" id="KW-1185">Reference proteome</keyword>
<organism evidence="2 3">
    <name type="scientific">Riccia sorocarpa</name>
    <dbReference type="NCBI Taxonomy" id="122646"/>
    <lineage>
        <taxon>Eukaryota</taxon>
        <taxon>Viridiplantae</taxon>
        <taxon>Streptophyta</taxon>
        <taxon>Embryophyta</taxon>
        <taxon>Marchantiophyta</taxon>
        <taxon>Marchantiopsida</taxon>
        <taxon>Marchantiidae</taxon>
        <taxon>Marchantiales</taxon>
        <taxon>Ricciaceae</taxon>
        <taxon>Riccia</taxon>
    </lineage>
</organism>
<dbReference type="EMBL" id="JBJQOH010000004">
    <property type="protein sequence ID" value="KAL3688422.1"/>
    <property type="molecule type" value="Genomic_DNA"/>
</dbReference>
<evidence type="ECO:0000313" key="2">
    <source>
        <dbReference type="EMBL" id="KAL3688422.1"/>
    </source>
</evidence>
<gene>
    <name evidence="2" type="ORF">R1sor_014731</name>
</gene>